<keyword evidence="3" id="KW-1185">Reference proteome</keyword>
<comment type="caution">
    <text evidence="2">The sequence shown here is derived from an EMBL/GenBank/DDBJ whole genome shotgun (WGS) entry which is preliminary data.</text>
</comment>
<dbReference type="EMBL" id="JAUSRB010000002">
    <property type="protein sequence ID" value="MDP9864513.1"/>
    <property type="molecule type" value="Genomic_DNA"/>
</dbReference>
<name>A0ABT9R5J6_9ACTN</name>
<feature type="transmembrane region" description="Helical" evidence="1">
    <location>
        <begin position="122"/>
        <end position="144"/>
    </location>
</feature>
<accession>A0ABT9R5J6</accession>
<feature type="transmembrane region" description="Helical" evidence="1">
    <location>
        <begin position="39"/>
        <end position="61"/>
    </location>
</feature>
<sequence>MSQVPKLVKLTLAVMALALVVKVLKWITGIYNVREPLDWVFIAMAALGVAAALGTAAWSLFRAGLEQKRGMPSSGEAARRPVRYGVLSGGMVTCAMMGLASIFMTFSSTDGGDPYSVSSIGWAGYTTMALGMLMLAGMAVWTSVKVGRKR</sequence>
<dbReference type="RefSeq" id="WP_306862454.1">
    <property type="nucleotide sequence ID" value="NZ_JAUSRB010000002.1"/>
</dbReference>
<dbReference type="Proteomes" id="UP001230426">
    <property type="component" value="Unassembled WGS sequence"/>
</dbReference>
<evidence type="ECO:0000313" key="3">
    <source>
        <dbReference type="Proteomes" id="UP001230426"/>
    </source>
</evidence>
<gene>
    <name evidence="2" type="ORF">J2S55_003779</name>
</gene>
<reference evidence="2 3" key="1">
    <citation type="submission" date="2023-07" db="EMBL/GenBank/DDBJ databases">
        <title>Sequencing the genomes of 1000 actinobacteria strains.</title>
        <authorList>
            <person name="Klenk H.-P."/>
        </authorList>
    </citation>
    <scope>NUCLEOTIDE SEQUENCE [LARGE SCALE GENOMIC DNA]</scope>
    <source>
        <strain evidence="2 3">DSM 44109</strain>
    </source>
</reference>
<evidence type="ECO:0000313" key="2">
    <source>
        <dbReference type="EMBL" id="MDP9864513.1"/>
    </source>
</evidence>
<keyword evidence="1" id="KW-0472">Membrane</keyword>
<organism evidence="2 3">
    <name type="scientific">Streptosporangium brasiliense</name>
    <dbReference type="NCBI Taxonomy" id="47480"/>
    <lineage>
        <taxon>Bacteria</taxon>
        <taxon>Bacillati</taxon>
        <taxon>Actinomycetota</taxon>
        <taxon>Actinomycetes</taxon>
        <taxon>Streptosporangiales</taxon>
        <taxon>Streptosporangiaceae</taxon>
        <taxon>Streptosporangium</taxon>
    </lineage>
</organism>
<proteinExistence type="predicted"/>
<keyword evidence="1" id="KW-0812">Transmembrane</keyword>
<evidence type="ECO:0000256" key="1">
    <source>
        <dbReference type="SAM" id="Phobius"/>
    </source>
</evidence>
<protein>
    <submittedName>
        <fullName evidence="2">Uncharacterized membrane protein YcjF (UPF0283 family)</fullName>
    </submittedName>
</protein>
<keyword evidence="1" id="KW-1133">Transmembrane helix</keyword>
<feature type="transmembrane region" description="Helical" evidence="1">
    <location>
        <begin position="7"/>
        <end position="27"/>
    </location>
</feature>
<feature type="transmembrane region" description="Helical" evidence="1">
    <location>
        <begin position="82"/>
        <end position="102"/>
    </location>
</feature>